<comment type="caution">
    <text evidence="1">The sequence shown here is derived from an EMBL/GenBank/DDBJ whole genome shotgun (WGS) entry which is preliminary data.</text>
</comment>
<sequence length="563" mass="62559">MAINMTEDQLQRILAAMSTTNRKGSFTKCSATYDGKGDSTMAEAFISSITIYKKLEKIDDSDAATWWEGVRTQVITWPDFTDRLRHTFAPKKPAHLLCQEIIGEKQDVGLPTENFVVKKRALIAQLPGPAPTESQQIDMVYGQLCLVIRERVSRNSITTFDELLKATRSAEEVLAESKPHGEKHPQNHGRTQDFSFCAVAIASDARARPTIRFRVVNSEGSGYIDTGAKASVASYELYQILKRHGYVFGSAKGTVTLADGSRKEQNMLTTRVPVIIKKRVIPTTFIIFPEARGNKTLLGVGFLQDAGIVLDIPQYTWHFNDKPSTLYDLQPEEASSQAAKEEPKSILALALSESVLPPLISPLAKTPPATLYEASGNVTPAKRAKSTRRVKIRYLSRPGNESPSLAAHLVATCPVDSHAIYGRRVLTACPFSKNIYYKSSNTEEQVVVKEEITAEEQVVVKEEITAEEQVVVEEETTAEKQVVVKEETTAEEQVVVEEEITAEEQVVVKEEITAEIQIVVKVERISEEQVVVEEEKTAEEQVFVKVERTSEKQAMIENEESAV</sequence>
<dbReference type="AlphaFoldDB" id="A0A0L7KRK0"/>
<dbReference type="STRING" id="104452.A0A0L7KRK0"/>
<accession>A0A0L7KRK0</accession>
<organism evidence="1 2">
    <name type="scientific">Operophtera brumata</name>
    <name type="common">Winter moth</name>
    <name type="synonym">Phalaena brumata</name>
    <dbReference type="NCBI Taxonomy" id="104452"/>
    <lineage>
        <taxon>Eukaryota</taxon>
        <taxon>Metazoa</taxon>
        <taxon>Ecdysozoa</taxon>
        <taxon>Arthropoda</taxon>
        <taxon>Hexapoda</taxon>
        <taxon>Insecta</taxon>
        <taxon>Pterygota</taxon>
        <taxon>Neoptera</taxon>
        <taxon>Endopterygota</taxon>
        <taxon>Lepidoptera</taxon>
        <taxon>Glossata</taxon>
        <taxon>Ditrysia</taxon>
        <taxon>Geometroidea</taxon>
        <taxon>Geometridae</taxon>
        <taxon>Larentiinae</taxon>
        <taxon>Operophtera</taxon>
    </lineage>
</organism>
<dbReference type="Gene3D" id="2.40.70.10">
    <property type="entry name" value="Acid Proteases"/>
    <property type="match status" value="1"/>
</dbReference>
<evidence type="ECO:0000313" key="2">
    <source>
        <dbReference type="Proteomes" id="UP000037510"/>
    </source>
</evidence>
<dbReference type="Proteomes" id="UP000037510">
    <property type="component" value="Unassembled WGS sequence"/>
</dbReference>
<gene>
    <name evidence="1" type="ORF">OBRU01_22743</name>
</gene>
<keyword evidence="2" id="KW-1185">Reference proteome</keyword>
<dbReference type="EMBL" id="JTDY01006758">
    <property type="protein sequence ID" value="KOB65715.1"/>
    <property type="molecule type" value="Genomic_DNA"/>
</dbReference>
<dbReference type="InterPro" id="IPR021109">
    <property type="entry name" value="Peptidase_aspartic_dom_sf"/>
</dbReference>
<dbReference type="SUPFAM" id="SSF50630">
    <property type="entry name" value="Acid proteases"/>
    <property type="match status" value="1"/>
</dbReference>
<reference evidence="1 2" key="1">
    <citation type="journal article" date="2015" name="Genome Biol. Evol.">
        <title>The genome of winter moth (Operophtera brumata) provides a genomic perspective on sexual dimorphism and phenology.</title>
        <authorList>
            <person name="Derks M.F."/>
            <person name="Smit S."/>
            <person name="Salis L."/>
            <person name="Schijlen E."/>
            <person name="Bossers A."/>
            <person name="Mateman C."/>
            <person name="Pijl A.S."/>
            <person name="de Ridder D."/>
            <person name="Groenen M.A."/>
            <person name="Visser M.E."/>
            <person name="Megens H.J."/>
        </authorList>
    </citation>
    <scope>NUCLEOTIDE SEQUENCE [LARGE SCALE GENOMIC DNA]</scope>
    <source>
        <strain evidence="1">WM2013NL</strain>
        <tissue evidence="1">Head and thorax</tissue>
    </source>
</reference>
<evidence type="ECO:0008006" key="3">
    <source>
        <dbReference type="Google" id="ProtNLM"/>
    </source>
</evidence>
<name>A0A0L7KRK0_OPEBR</name>
<evidence type="ECO:0000313" key="1">
    <source>
        <dbReference type="EMBL" id="KOB65715.1"/>
    </source>
</evidence>
<proteinExistence type="predicted"/>
<feature type="non-terminal residue" evidence="1">
    <location>
        <position position="563"/>
    </location>
</feature>
<protein>
    <recommendedName>
        <fullName evidence="3">Peptidase A2 domain-containing protein</fullName>
    </recommendedName>
</protein>